<dbReference type="GO" id="GO:0006355">
    <property type="term" value="P:regulation of DNA-templated transcription"/>
    <property type="evidence" value="ECO:0007669"/>
    <property type="project" value="TreeGrafter"/>
</dbReference>
<dbReference type="Pfam" id="PF10469">
    <property type="entry name" value="AKAP7_NLS"/>
    <property type="match status" value="1"/>
</dbReference>
<gene>
    <name evidence="2" type="ORF">K0M31_008480</name>
</gene>
<dbReference type="PIRSF" id="PIRSF027019">
    <property type="entry name" value="Euk_LigT"/>
    <property type="match status" value="1"/>
</dbReference>
<dbReference type="InterPro" id="IPR004087">
    <property type="entry name" value="KH_dom"/>
</dbReference>
<comment type="caution">
    <text evidence="2">The sequence shown here is derived from an EMBL/GenBank/DDBJ whole genome shotgun (WGS) entry which is preliminary data.</text>
</comment>
<dbReference type="AlphaFoldDB" id="A0AA40FR34"/>
<sequence length="354" mass="40489">MDILKPELVWVDGRCYRVLDNTKRTNDVSPYFEDNNYQLDDKDAEDECYDSNIEIVPYGSTKFKHAFHVPKVFFPFIIGAKHAVRKRLETETRTIIQIPKFGQDGDIVIIGNDCKGIISARHRINLLMEASRKKIEFTHFLSIPLNDGHVIMKFNMFKNEVLTNSGKTSRGVDETIFQTPSKLHLTIGVMKLLDDVERNQAVEALSYCNEHIVKPTIEKYGKIPILLQGTEIMNDDPAEAKVLYAKVVGETGVLQKMVEEIVDYYIKIGLIDRKYQTTKLHLTLMNTKFKLTKEEKNGKNFITFDATEIMKAHENTIFGEATLKQIHISQRHTIGSNGYYIATAKINLLEGELV</sequence>
<dbReference type="PANTHER" id="PTHR13360:SF1">
    <property type="entry name" value="ACTIVATING SIGNAL COINTEGRATOR 1 COMPLEX SUBUNIT 1"/>
    <property type="match status" value="1"/>
</dbReference>
<dbReference type="GO" id="GO:0006307">
    <property type="term" value="P:DNA alkylation repair"/>
    <property type="evidence" value="ECO:0007669"/>
    <property type="project" value="InterPro"/>
</dbReference>
<keyword evidence="3" id="KW-1185">Reference proteome</keyword>
<name>A0AA40FR34_9HYME</name>
<dbReference type="InterPro" id="IPR036612">
    <property type="entry name" value="KH_dom_type_1_sf"/>
</dbReference>
<organism evidence="2 3">
    <name type="scientific">Melipona bicolor</name>
    <dbReference type="NCBI Taxonomy" id="60889"/>
    <lineage>
        <taxon>Eukaryota</taxon>
        <taxon>Metazoa</taxon>
        <taxon>Ecdysozoa</taxon>
        <taxon>Arthropoda</taxon>
        <taxon>Hexapoda</taxon>
        <taxon>Insecta</taxon>
        <taxon>Pterygota</taxon>
        <taxon>Neoptera</taxon>
        <taxon>Endopterygota</taxon>
        <taxon>Hymenoptera</taxon>
        <taxon>Apocrita</taxon>
        <taxon>Aculeata</taxon>
        <taxon>Apoidea</taxon>
        <taxon>Anthophila</taxon>
        <taxon>Apidae</taxon>
        <taxon>Melipona</taxon>
    </lineage>
</organism>
<reference evidence="2" key="1">
    <citation type="submission" date="2021-10" db="EMBL/GenBank/DDBJ databases">
        <title>Melipona bicolor Genome sequencing and assembly.</title>
        <authorList>
            <person name="Araujo N.S."/>
            <person name="Arias M.C."/>
        </authorList>
    </citation>
    <scope>NUCLEOTIDE SEQUENCE</scope>
    <source>
        <strain evidence="2">USP_2M_L1-L4_2017</strain>
        <tissue evidence="2">Whole body</tissue>
    </source>
</reference>
<dbReference type="GO" id="GO:0003723">
    <property type="term" value="F:RNA binding"/>
    <property type="evidence" value="ECO:0007669"/>
    <property type="project" value="InterPro"/>
</dbReference>
<evidence type="ECO:0000313" key="3">
    <source>
        <dbReference type="Proteomes" id="UP001177670"/>
    </source>
</evidence>
<dbReference type="SUPFAM" id="SSF54791">
    <property type="entry name" value="Eukaryotic type KH-domain (KH-domain type I)"/>
    <property type="match status" value="1"/>
</dbReference>
<dbReference type="Gene3D" id="3.30.1370.10">
    <property type="entry name" value="K Homology domain, type 1"/>
    <property type="match status" value="1"/>
</dbReference>
<dbReference type="EMBL" id="JAHYIQ010000020">
    <property type="protein sequence ID" value="KAK1123786.1"/>
    <property type="molecule type" value="Genomic_DNA"/>
</dbReference>
<dbReference type="InterPro" id="IPR047538">
    <property type="entry name" value="KH-I_ASCC1"/>
</dbReference>
<dbReference type="InterPro" id="IPR004088">
    <property type="entry name" value="KH_dom_type_1"/>
</dbReference>
<evidence type="ECO:0000313" key="2">
    <source>
        <dbReference type="EMBL" id="KAK1123786.1"/>
    </source>
</evidence>
<dbReference type="PANTHER" id="PTHR13360">
    <property type="entry name" value="ACTIVATING SIGNAL COINTEGRATOR 1 COMPLEX SUBUNIT 1"/>
    <property type="match status" value="1"/>
</dbReference>
<feature type="domain" description="K Homology" evidence="1">
    <location>
        <begin position="61"/>
        <end position="129"/>
    </location>
</feature>
<dbReference type="InterPro" id="IPR019510">
    <property type="entry name" value="AKAP7-like_phosphoesterase"/>
</dbReference>
<dbReference type="Gene3D" id="3.90.1140.10">
    <property type="entry name" value="Cyclic phosphodiesterase"/>
    <property type="match status" value="1"/>
</dbReference>
<dbReference type="Proteomes" id="UP001177670">
    <property type="component" value="Unassembled WGS sequence"/>
</dbReference>
<proteinExistence type="predicted"/>
<dbReference type="CDD" id="cd22419">
    <property type="entry name" value="KH-I_ASCC1"/>
    <property type="match status" value="1"/>
</dbReference>
<accession>A0AA40FR34</accession>
<protein>
    <recommendedName>
        <fullName evidence="1">K Homology domain-containing protein</fullName>
    </recommendedName>
</protein>
<dbReference type="InterPro" id="IPR009210">
    <property type="entry name" value="ASCC1"/>
</dbReference>
<evidence type="ECO:0000259" key="1">
    <source>
        <dbReference type="SMART" id="SM00322"/>
    </source>
</evidence>
<dbReference type="Pfam" id="PF00013">
    <property type="entry name" value="KH_1"/>
    <property type="match status" value="1"/>
</dbReference>
<dbReference type="SMART" id="SM00322">
    <property type="entry name" value="KH"/>
    <property type="match status" value="1"/>
</dbReference>
<dbReference type="GO" id="GO:0005634">
    <property type="term" value="C:nucleus"/>
    <property type="evidence" value="ECO:0007669"/>
    <property type="project" value="TreeGrafter"/>
</dbReference>